<evidence type="ECO:0000256" key="2">
    <source>
        <dbReference type="ARBA" id="ARBA00007543"/>
    </source>
</evidence>
<comment type="similarity">
    <text evidence="2">Belongs to the cytochrome ubiquinol oxidase subunit 2 family.</text>
</comment>
<dbReference type="GO" id="GO:0020037">
    <property type="term" value="F:heme binding"/>
    <property type="evidence" value="ECO:0007669"/>
    <property type="project" value="TreeGrafter"/>
</dbReference>
<feature type="transmembrane region" description="Helical" evidence="13">
    <location>
        <begin position="128"/>
        <end position="145"/>
    </location>
</feature>
<keyword evidence="5" id="KW-1003">Cell membrane</keyword>
<feature type="transmembrane region" description="Helical" evidence="13">
    <location>
        <begin position="184"/>
        <end position="208"/>
    </location>
</feature>
<evidence type="ECO:0000256" key="8">
    <source>
        <dbReference type="ARBA" id="ARBA00022723"/>
    </source>
</evidence>
<dbReference type="EMBL" id="UGXG01000002">
    <property type="protein sequence ID" value="SUG47454.1"/>
    <property type="molecule type" value="Genomic_DNA"/>
</dbReference>
<dbReference type="GO" id="GO:0009055">
    <property type="term" value="F:electron transfer activity"/>
    <property type="evidence" value="ECO:0007669"/>
    <property type="project" value="InterPro"/>
</dbReference>
<dbReference type="Pfam" id="PF02322">
    <property type="entry name" value="Cyt_bd_oxida_II"/>
    <property type="match status" value="1"/>
</dbReference>
<accession>A0A379TA80</accession>
<organism evidence="14 15">
    <name type="scientific">Salmonella enterica subsp. arizonae</name>
    <dbReference type="NCBI Taxonomy" id="59203"/>
    <lineage>
        <taxon>Bacteria</taxon>
        <taxon>Pseudomonadati</taxon>
        <taxon>Pseudomonadota</taxon>
        <taxon>Gammaproteobacteria</taxon>
        <taxon>Enterobacterales</taxon>
        <taxon>Enterobacteriaceae</taxon>
        <taxon>Salmonella</taxon>
    </lineage>
</organism>
<dbReference type="EC" id="1.10.3.-" evidence="14"/>
<evidence type="ECO:0000256" key="12">
    <source>
        <dbReference type="ARBA" id="ARBA00023136"/>
    </source>
</evidence>
<feature type="transmembrane region" description="Helical" evidence="13">
    <location>
        <begin position="642"/>
        <end position="668"/>
    </location>
</feature>
<evidence type="ECO:0000256" key="1">
    <source>
        <dbReference type="ARBA" id="ARBA00004651"/>
    </source>
</evidence>
<comment type="similarity">
    <text evidence="3">Belongs to the cytochrome ubiquinol oxidase subunit 1 family.</text>
</comment>
<gene>
    <name evidence="14" type="primary">appC_1</name>
    <name evidence="14" type="ORF">NCTC8297_02722</name>
</gene>
<name>A0A379TA80_SALER</name>
<keyword evidence="6" id="KW-0349">Heme</keyword>
<feature type="transmembrane region" description="Helical" evidence="13">
    <location>
        <begin position="54"/>
        <end position="71"/>
    </location>
</feature>
<dbReference type="InterPro" id="IPR002585">
    <property type="entry name" value="Cyt-d_ubiquinol_oxidase_su_1"/>
</dbReference>
<evidence type="ECO:0000256" key="4">
    <source>
        <dbReference type="ARBA" id="ARBA00022448"/>
    </source>
</evidence>
<feature type="transmembrane region" description="Helical" evidence="13">
    <location>
        <begin position="809"/>
        <end position="833"/>
    </location>
</feature>
<dbReference type="PANTHER" id="PTHR30365">
    <property type="entry name" value="CYTOCHROME D UBIQUINOL OXIDASE"/>
    <property type="match status" value="1"/>
</dbReference>
<keyword evidence="12 13" id="KW-0472">Membrane</keyword>
<feature type="transmembrane region" description="Helical" evidence="13">
    <location>
        <begin position="528"/>
        <end position="547"/>
    </location>
</feature>
<keyword evidence="10 13" id="KW-1133">Transmembrane helix</keyword>
<feature type="transmembrane region" description="Helical" evidence="13">
    <location>
        <begin position="471"/>
        <end position="492"/>
    </location>
</feature>
<keyword evidence="11" id="KW-0408">Iron</keyword>
<evidence type="ECO:0000256" key="13">
    <source>
        <dbReference type="SAM" id="Phobius"/>
    </source>
</evidence>
<keyword evidence="7 13" id="KW-0812">Transmembrane</keyword>
<feature type="transmembrane region" description="Helical" evidence="13">
    <location>
        <begin position="680"/>
        <end position="707"/>
    </location>
</feature>
<evidence type="ECO:0000256" key="9">
    <source>
        <dbReference type="ARBA" id="ARBA00022982"/>
    </source>
</evidence>
<feature type="transmembrane region" description="Helical" evidence="13">
    <location>
        <begin position="20"/>
        <end position="42"/>
    </location>
</feature>
<feature type="transmembrane region" description="Helical" evidence="13">
    <location>
        <begin position="728"/>
        <end position="752"/>
    </location>
</feature>
<dbReference type="GO" id="GO:0019646">
    <property type="term" value="P:aerobic electron transport chain"/>
    <property type="evidence" value="ECO:0007669"/>
    <property type="project" value="InterPro"/>
</dbReference>
<dbReference type="NCBIfam" id="NF011609">
    <property type="entry name" value="PRK15035.1"/>
    <property type="match status" value="1"/>
</dbReference>
<protein>
    <submittedName>
        <fullName evidence="14">Cytochrome bd-II oxidase subunit I</fullName>
        <ecNumber evidence="14">1.10.3.-</ecNumber>
    </submittedName>
</protein>
<evidence type="ECO:0000256" key="5">
    <source>
        <dbReference type="ARBA" id="ARBA00022475"/>
    </source>
</evidence>
<keyword evidence="9" id="KW-0249">Electron transport</keyword>
<dbReference type="GO" id="GO:0016682">
    <property type="term" value="F:oxidoreductase activity, acting on diphenols and related substances as donors, oxygen as acceptor"/>
    <property type="evidence" value="ECO:0007669"/>
    <property type="project" value="TreeGrafter"/>
</dbReference>
<dbReference type="GO" id="GO:0046872">
    <property type="term" value="F:metal ion binding"/>
    <property type="evidence" value="ECO:0007669"/>
    <property type="project" value="UniProtKB-KW"/>
</dbReference>
<dbReference type="Proteomes" id="UP000254741">
    <property type="component" value="Unassembled WGS sequence"/>
</dbReference>
<dbReference type="NCBIfam" id="TIGR00203">
    <property type="entry name" value="cydB"/>
    <property type="match status" value="1"/>
</dbReference>
<evidence type="ECO:0000256" key="10">
    <source>
        <dbReference type="ARBA" id="ARBA00022989"/>
    </source>
</evidence>
<evidence type="ECO:0000256" key="3">
    <source>
        <dbReference type="ARBA" id="ARBA00009819"/>
    </source>
</evidence>
<sequence length="897" mass="100582">MWDVIDLSRWQFALTALYHFLFVPLTLGLIFLLAVMETIYVVTGKTVYRDMTRFWGKLFGINFALGVATGLTMEFQFGTNWSLYSNYVGDIFGAPLAMEALLAFFLESTFVGLFFFGWQRLNKYQHLLVTWLVAFGSNISALWILNANGWMQHPTGAHFNIDTLRMEMSSFSDLVFNPVSQVKFVHTVMSGYVTGAMFIMSISAWYLLRGREREVALRSFAIGSIFGTLAILGTLQLGDSSAYEVARIQPVKLAAMEGEWQTEPAPAPFHLIAWPQQEQERNAFAVKIPALLGILATHSLDTPVPGLKNLMDDTLPRLKRGREAWLLMQEIAQGNRSPQVLNAFHAVEGDLGYGILLAKYAPDMSHVTPEQYRAAQRGAIPEVAPVFWSFRIMVGCGSLLLVVMFIALIQTLRMRIDQHRWVLRMALWSLPLPWIAIEAGWFMTEFGRQPWAIQDILPTWYAHSALTPGQLAFSMGLILGLYTLFLIAEVYLMQKYARLGPSAHATSTTDATTGIKETIMLDYETLRFIWWLLIGVILVTFMVTDGFDMGVGCLLPLIARSDDERRVLINSVGAHWEGNQVWLILAGGALFAAWPRVYAAAFSGFYVAMILVLCALFFRPLAFDYRGKIANARWRALWDTGLVIGSLVPPVVFGIVFGNLFLGVPFAFTPQLHVDYFGTFWQLFSPFALLCGLLSLSLVIMQGGVWLQLKTEGVIRQRALSATRHSALLVVICFLLAGYWLWAGIDGFVLLAQDANGPSNPLLKGVAILPGAWMNHFIRSPLLLIIPLLGMVLPILTFYACLRGQTIRGFLFASLTQASVIFTAGITLFPFVMPSSVNPLSSLTVWDSTSSQMTLEIMLVIVLIFLPIVLLYTLWSYYKMLGRINLETLRRNDHELY</sequence>
<evidence type="ECO:0000256" key="11">
    <source>
        <dbReference type="ARBA" id="ARBA00023004"/>
    </source>
</evidence>
<feature type="transmembrane region" description="Helical" evidence="13">
    <location>
        <begin position="388"/>
        <end position="409"/>
    </location>
</feature>
<proteinExistence type="inferred from homology"/>
<comment type="subcellular location">
    <subcellularLocation>
        <location evidence="1">Cell membrane</location>
        <topology evidence="1">Multi-pass membrane protein</topology>
    </subcellularLocation>
</comment>
<dbReference type="GO" id="GO:0005886">
    <property type="term" value="C:plasma membrane"/>
    <property type="evidence" value="ECO:0007669"/>
    <property type="project" value="UniProtKB-SubCell"/>
</dbReference>
<keyword evidence="8" id="KW-0479">Metal-binding</keyword>
<feature type="transmembrane region" description="Helical" evidence="13">
    <location>
        <begin position="215"/>
        <end position="235"/>
    </location>
</feature>
<feature type="transmembrane region" description="Helical" evidence="13">
    <location>
        <begin position="782"/>
        <end position="802"/>
    </location>
</feature>
<feature type="transmembrane region" description="Helical" evidence="13">
    <location>
        <begin position="91"/>
        <end position="116"/>
    </location>
</feature>
<feature type="transmembrane region" description="Helical" evidence="13">
    <location>
        <begin position="853"/>
        <end position="875"/>
    </location>
</feature>
<reference evidence="14 15" key="1">
    <citation type="submission" date="2018-06" db="EMBL/GenBank/DDBJ databases">
        <authorList>
            <consortium name="Pathogen Informatics"/>
            <person name="Doyle S."/>
        </authorList>
    </citation>
    <scope>NUCLEOTIDE SEQUENCE [LARGE SCALE GENOMIC DNA]</scope>
    <source>
        <strain evidence="14 15">NCTC8297</strain>
    </source>
</reference>
<keyword evidence="4" id="KW-0813">Transport</keyword>
<feature type="transmembrane region" description="Helical" evidence="13">
    <location>
        <begin position="421"/>
        <end position="442"/>
    </location>
</feature>
<evidence type="ECO:0000256" key="7">
    <source>
        <dbReference type="ARBA" id="ARBA00022692"/>
    </source>
</evidence>
<dbReference type="InterPro" id="IPR003317">
    <property type="entry name" value="Cyt-d_oxidase_su2"/>
</dbReference>
<feature type="transmembrane region" description="Helical" evidence="13">
    <location>
        <begin position="597"/>
        <end position="621"/>
    </location>
</feature>
<evidence type="ECO:0000313" key="14">
    <source>
        <dbReference type="EMBL" id="SUG47454.1"/>
    </source>
</evidence>
<evidence type="ECO:0000313" key="15">
    <source>
        <dbReference type="Proteomes" id="UP000254741"/>
    </source>
</evidence>
<dbReference type="AlphaFoldDB" id="A0A379TA80"/>
<keyword evidence="14" id="KW-0560">Oxidoreductase</keyword>
<evidence type="ECO:0000256" key="6">
    <source>
        <dbReference type="ARBA" id="ARBA00022617"/>
    </source>
</evidence>
<dbReference type="PANTHER" id="PTHR30365:SF7">
    <property type="entry name" value="CYTOCHROME BD-II UBIQUINOL OXIDASE SUBUNIT 1"/>
    <property type="match status" value="1"/>
</dbReference>
<dbReference type="GO" id="GO:0070069">
    <property type="term" value="C:cytochrome complex"/>
    <property type="evidence" value="ECO:0007669"/>
    <property type="project" value="InterPro"/>
</dbReference>
<dbReference type="Pfam" id="PF01654">
    <property type="entry name" value="Cyt_bd_oxida_I"/>
    <property type="match status" value="1"/>
</dbReference>
<dbReference type="NCBIfam" id="NF011602">
    <property type="entry name" value="PRK15028.1"/>
    <property type="match status" value="1"/>
</dbReference>